<accession>A0AC61R5V7</accession>
<protein>
    <submittedName>
        <fullName evidence="1">Histidinol-phosphate transaminase</fullName>
        <ecNumber evidence="1">2.6.1.9</ecNumber>
    </submittedName>
</protein>
<sequence>MSARNKAVSAYEAHVQEGVLLNANESPTNFDEQILTEIKASLDTTLFHRYPDDSYRSLKEAYAQVVGVEPDMVLCGNGSDQMLGLLIGCAMAEGKTLATLAPDFGMYDYYVSMYGGTIKKYPIAAGKPLDMDAFVAFAKDADMVLFSNPNNPTGNLVSGADIEKLLQTIRHVPVVIDEAYMEFADESVVGLLDQYPNLFVTRTLSKAYGAAGIRLGFLLSRAENIQKLGALNVPYNVSRTTQTIGEILLRHAATFAGRVEQICRQRERFAELAPSLRRFTLYPSHANFVLVEGEGLDDLLAAFKARNIVVREYAGKPYCRITIGSVAENDQVLEIIRKVDESDADV</sequence>
<comment type="caution">
    <text evidence="1">The sequence shown here is derived from an EMBL/GenBank/DDBJ whole genome shotgun (WGS) entry which is preliminary data.</text>
</comment>
<dbReference type="EC" id="2.6.1.9" evidence="1"/>
<evidence type="ECO:0000313" key="2">
    <source>
        <dbReference type="Proteomes" id="UP000308836"/>
    </source>
</evidence>
<dbReference type="Proteomes" id="UP000308836">
    <property type="component" value="Unassembled WGS sequence"/>
</dbReference>
<organism evidence="1 2">
    <name type="scientific">Dubosiella muris</name>
    <dbReference type="NCBI Taxonomy" id="3038133"/>
    <lineage>
        <taxon>Bacteria</taxon>
        <taxon>Bacillati</taxon>
        <taxon>Bacillota</taxon>
        <taxon>Erysipelotrichia</taxon>
        <taxon>Erysipelotrichales</taxon>
        <taxon>Erysipelotrichaceae</taxon>
        <taxon>Dubosiella</taxon>
    </lineage>
</organism>
<dbReference type="EMBL" id="SRYG01000017">
    <property type="protein sequence ID" value="TGY65451.1"/>
    <property type="molecule type" value="Genomic_DNA"/>
</dbReference>
<keyword evidence="2" id="KW-1185">Reference proteome</keyword>
<keyword evidence="1" id="KW-0808">Transferase</keyword>
<proteinExistence type="predicted"/>
<name>A0AC61R5V7_9FIRM</name>
<reference evidence="1" key="1">
    <citation type="submission" date="2019-04" db="EMBL/GenBank/DDBJ databases">
        <title>Microbes associate with the intestines of laboratory mice.</title>
        <authorList>
            <person name="Navarre W."/>
            <person name="Wong E."/>
            <person name="Huang K."/>
            <person name="Tropini C."/>
            <person name="Ng K."/>
            <person name="Yu B."/>
        </authorList>
    </citation>
    <scope>NUCLEOTIDE SEQUENCE</scope>
    <source>
        <strain evidence="1">NM09_H32</strain>
    </source>
</reference>
<evidence type="ECO:0000313" key="1">
    <source>
        <dbReference type="EMBL" id="TGY65451.1"/>
    </source>
</evidence>
<keyword evidence="1" id="KW-0032">Aminotransferase</keyword>
<gene>
    <name evidence="1" type="primary">hisC</name>
    <name evidence="1" type="ORF">E5336_08515</name>
</gene>